<evidence type="ECO:0000313" key="2">
    <source>
        <dbReference type="EMBL" id="GIJ25955.1"/>
    </source>
</evidence>
<proteinExistence type="predicted"/>
<name>A0ABQ4J7J5_9ACTN</name>
<dbReference type="InterPro" id="IPR032716">
    <property type="entry name" value="ACC_epsilon"/>
</dbReference>
<feature type="region of interest" description="Disordered" evidence="1">
    <location>
        <begin position="1"/>
        <end position="37"/>
    </location>
</feature>
<evidence type="ECO:0000256" key="1">
    <source>
        <dbReference type="SAM" id="MobiDB-lite"/>
    </source>
</evidence>
<sequence>MSRYRSATSWGEEASDIAETVPGNAEGHTAGTPLCDEDQGHAAYAEDMPVDEPLFRIVRGAPTAEEVAALVGALLARSRPAAPPSPAPASAWARSGRPAGTGHLPGPGAWRASGLPN</sequence>
<accession>A0ABQ4J7J5</accession>
<gene>
    <name evidence="2" type="ORF">Vqi01_11170</name>
</gene>
<dbReference type="EMBL" id="BOPC01000013">
    <property type="protein sequence ID" value="GIJ25955.1"/>
    <property type="molecule type" value="Genomic_DNA"/>
</dbReference>
<feature type="compositionally biased region" description="Low complexity" evidence="1">
    <location>
        <begin position="88"/>
        <end position="98"/>
    </location>
</feature>
<protein>
    <recommendedName>
        <fullName evidence="4">Acyl-CoA carboxylase subunit epsilon</fullName>
    </recommendedName>
</protein>
<dbReference type="Pfam" id="PF13822">
    <property type="entry name" value="ACC_epsilon"/>
    <property type="match status" value="1"/>
</dbReference>
<keyword evidence="3" id="KW-1185">Reference proteome</keyword>
<comment type="caution">
    <text evidence="2">The sequence shown here is derived from an EMBL/GenBank/DDBJ whole genome shotgun (WGS) entry which is preliminary data.</text>
</comment>
<evidence type="ECO:0000313" key="3">
    <source>
        <dbReference type="Proteomes" id="UP000653076"/>
    </source>
</evidence>
<feature type="region of interest" description="Disordered" evidence="1">
    <location>
        <begin position="78"/>
        <end position="117"/>
    </location>
</feature>
<organism evidence="2 3">
    <name type="scientific">Micromonospora qiuiae</name>
    <dbReference type="NCBI Taxonomy" id="502268"/>
    <lineage>
        <taxon>Bacteria</taxon>
        <taxon>Bacillati</taxon>
        <taxon>Actinomycetota</taxon>
        <taxon>Actinomycetes</taxon>
        <taxon>Micromonosporales</taxon>
        <taxon>Micromonosporaceae</taxon>
        <taxon>Micromonospora</taxon>
    </lineage>
</organism>
<reference evidence="2 3" key="1">
    <citation type="submission" date="2021-01" db="EMBL/GenBank/DDBJ databases">
        <title>Whole genome shotgun sequence of Verrucosispora qiuiae NBRC 106684.</title>
        <authorList>
            <person name="Komaki H."/>
            <person name="Tamura T."/>
        </authorList>
    </citation>
    <scope>NUCLEOTIDE SEQUENCE [LARGE SCALE GENOMIC DNA]</scope>
    <source>
        <strain evidence="2 3">NBRC 106684</strain>
    </source>
</reference>
<dbReference type="Proteomes" id="UP000653076">
    <property type="component" value="Unassembled WGS sequence"/>
</dbReference>
<evidence type="ECO:0008006" key="4">
    <source>
        <dbReference type="Google" id="ProtNLM"/>
    </source>
</evidence>